<dbReference type="EMBL" id="GGFL01012864">
    <property type="protein sequence ID" value="MBW77042.1"/>
    <property type="molecule type" value="Transcribed_RNA"/>
</dbReference>
<proteinExistence type="predicted"/>
<organism evidence="1">
    <name type="scientific">Anopheles darlingi</name>
    <name type="common">Mosquito</name>
    <dbReference type="NCBI Taxonomy" id="43151"/>
    <lineage>
        <taxon>Eukaryota</taxon>
        <taxon>Metazoa</taxon>
        <taxon>Ecdysozoa</taxon>
        <taxon>Arthropoda</taxon>
        <taxon>Hexapoda</taxon>
        <taxon>Insecta</taxon>
        <taxon>Pterygota</taxon>
        <taxon>Neoptera</taxon>
        <taxon>Endopterygota</taxon>
        <taxon>Diptera</taxon>
        <taxon>Nematocera</taxon>
        <taxon>Culicoidea</taxon>
        <taxon>Culicidae</taxon>
        <taxon>Anophelinae</taxon>
        <taxon>Anopheles</taxon>
    </lineage>
</organism>
<evidence type="ECO:0000313" key="1">
    <source>
        <dbReference type="EMBL" id="MBW77042.1"/>
    </source>
</evidence>
<sequence>MTRAPSYVCATSLFFATPSFSSMPMTWDARAFPVLAHVTSLREINLSTGVPKQKRNTILNTMWSHINFILTILSRSLFSFSSPWHCGTGGGVPPNI</sequence>
<name>A0A2M4DHL3_ANODA</name>
<dbReference type="AlphaFoldDB" id="A0A2M4DHL3"/>
<protein>
    <submittedName>
        <fullName evidence="1">Putative secreted protein</fullName>
    </submittedName>
</protein>
<accession>A0A2M4DHL3</accession>
<reference evidence="1" key="1">
    <citation type="submission" date="2018-01" db="EMBL/GenBank/DDBJ databases">
        <title>An insight into the sialome of Amazonian anophelines.</title>
        <authorList>
            <person name="Ribeiro J.M."/>
            <person name="Scarpassa V."/>
            <person name="Calvo E."/>
        </authorList>
    </citation>
    <scope>NUCLEOTIDE SEQUENCE</scope>
</reference>